<keyword evidence="2" id="KW-1185">Reference proteome</keyword>
<dbReference type="PATRIC" id="fig|34073.19.peg.1183"/>
<protein>
    <recommendedName>
        <fullName evidence="3">DUF1488 family protein</fullName>
    </recommendedName>
</protein>
<sequence length="92" mass="10337">MPAITITNIRLARESREGLCFTVLRKGEAHEFLISREALSDLVEGNPKTEAEMKVAFAAHVDRIQTKAGNALDYRYRAPEGGFILLQTKDFQ</sequence>
<gene>
    <name evidence="1" type="ORF">VPARA_11630</name>
</gene>
<evidence type="ECO:0000313" key="1">
    <source>
        <dbReference type="EMBL" id="KLN57650.1"/>
    </source>
</evidence>
<dbReference type="Proteomes" id="UP000035170">
    <property type="component" value="Unassembled WGS sequence"/>
</dbReference>
<proteinExistence type="predicted"/>
<reference evidence="1 2" key="1">
    <citation type="submission" date="2015-03" db="EMBL/GenBank/DDBJ databases">
        <title>Genome sequence of Variovorax paradoxus TBEA6.</title>
        <authorList>
            <person name="Poehlein A."/>
            <person name="Schuldes J."/>
            <person name="Wuebbeler J.H."/>
            <person name="Hiessl S."/>
            <person name="Steinbuechel A."/>
            <person name="Daniel R."/>
        </authorList>
    </citation>
    <scope>NUCLEOTIDE SEQUENCE [LARGE SCALE GENOMIC DNA]</scope>
    <source>
        <strain evidence="1 2">TBEA6</strain>
    </source>
</reference>
<evidence type="ECO:0008006" key="3">
    <source>
        <dbReference type="Google" id="ProtNLM"/>
    </source>
</evidence>
<dbReference type="RefSeq" id="WP_080966483.1">
    <property type="nucleotide sequence ID" value="NZ_JZWI01000006.1"/>
</dbReference>
<name>A0A0H2MLI9_VARPD</name>
<evidence type="ECO:0000313" key="2">
    <source>
        <dbReference type="Proteomes" id="UP000035170"/>
    </source>
</evidence>
<organism evidence="1 2">
    <name type="scientific">Variovorax paradoxus</name>
    <dbReference type="NCBI Taxonomy" id="34073"/>
    <lineage>
        <taxon>Bacteria</taxon>
        <taxon>Pseudomonadati</taxon>
        <taxon>Pseudomonadota</taxon>
        <taxon>Betaproteobacteria</taxon>
        <taxon>Burkholderiales</taxon>
        <taxon>Comamonadaceae</taxon>
        <taxon>Variovorax</taxon>
    </lineage>
</organism>
<dbReference type="AlphaFoldDB" id="A0A0H2MLI9"/>
<dbReference type="Pfam" id="PF07369">
    <property type="entry name" value="DUF1488"/>
    <property type="match status" value="1"/>
</dbReference>
<dbReference type="InterPro" id="IPR009962">
    <property type="entry name" value="DUF1488"/>
</dbReference>
<comment type="caution">
    <text evidence="1">The sequence shown here is derived from an EMBL/GenBank/DDBJ whole genome shotgun (WGS) entry which is preliminary data.</text>
</comment>
<dbReference type="InterPro" id="IPR036692">
    <property type="entry name" value="Shew3726-like_sf"/>
</dbReference>
<accession>A0A0H2MLI9</accession>
<dbReference type="EMBL" id="JZWI01000006">
    <property type="protein sequence ID" value="KLN57650.1"/>
    <property type="molecule type" value="Genomic_DNA"/>
</dbReference>
<dbReference type="SUPFAM" id="SSF160272">
    <property type="entry name" value="Shew3726-like"/>
    <property type="match status" value="1"/>
</dbReference>